<feature type="compositionally biased region" description="Basic and acidic residues" evidence="1">
    <location>
        <begin position="75"/>
        <end position="89"/>
    </location>
</feature>
<evidence type="ECO:0000313" key="3">
    <source>
        <dbReference type="Proteomes" id="UP000192911"/>
    </source>
</evidence>
<name>A0A1X7D5L7_TRICW</name>
<gene>
    <name evidence="2" type="ORF">SAMN06295900_102425</name>
</gene>
<feature type="region of interest" description="Disordered" evidence="1">
    <location>
        <begin position="65"/>
        <end position="89"/>
    </location>
</feature>
<organism evidence="2 3">
    <name type="scientific">Trinickia caryophylli</name>
    <name type="common">Paraburkholderia caryophylli</name>
    <dbReference type="NCBI Taxonomy" id="28094"/>
    <lineage>
        <taxon>Bacteria</taxon>
        <taxon>Pseudomonadati</taxon>
        <taxon>Pseudomonadota</taxon>
        <taxon>Betaproteobacteria</taxon>
        <taxon>Burkholderiales</taxon>
        <taxon>Burkholderiaceae</taxon>
        <taxon>Trinickia</taxon>
    </lineage>
</organism>
<dbReference type="EMBL" id="FXAH01000002">
    <property type="protein sequence ID" value="SMF09333.1"/>
    <property type="molecule type" value="Genomic_DNA"/>
</dbReference>
<reference evidence="3" key="1">
    <citation type="submission" date="2017-04" db="EMBL/GenBank/DDBJ databases">
        <authorList>
            <person name="Varghese N."/>
            <person name="Submissions S."/>
        </authorList>
    </citation>
    <scope>NUCLEOTIDE SEQUENCE [LARGE SCALE GENOMIC DNA]</scope>
    <source>
        <strain evidence="3">Ballard 720</strain>
    </source>
</reference>
<dbReference type="AlphaFoldDB" id="A0A1X7D5L7"/>
<dbReference type="Proteomes" id="UP000192911">
    <property type="component" value="Unassembled WGS sequence"/>
</dbReference>
<evidence type="ECO:0000256" key="1">
    <source>
        <dbReference type="SAM" id="MobiDB-lite"/>
    </source>
</evidence>
<proteinExistence type="predicted"/>
<feature type="compositionally biased region" description="Low complexity" evidence="1">
    <location>
        <begin position="21"/>
        <end position="35"/>
    </location>
</feature>
<sequence length="89" mass="9106">MKGDPSKKRKASAGASGPGSPGAASSSSSSSSSRGKGSEPKAKRAFRLPALTLDPGFTRQPIAEIGRGIAPTSKHGSEFVDAIENRQPR</sequence>
<feature type="region of interest" description="Disordered" evidence="1">
    <location>
        <begin position="1"/>
        <end position="52"/>
    </location>
</feature>
<evidence type="ECO:0000313" key="2">
    <source>
        <dbReference type="EMBL" id="SMF09333.1"/>
    </source>
</evidence>
<keyword evidence="3" id="KW-1185">Reference proteome</keyword>
<protein>
    <submittedName>
        <fullName evidence="2">Uncharacterized protein</fullName>
    </submittedName>
</protein>
<accession>A0A1X7D5L7</accession>